<evidence type="ECO:0000313" key="12">
    <source>
        <dbReference type="Proteomes" id="UP000434412"/>
    </source>
</evidence>
<comment type="similarity">
    <text evidence="1">Belongs to the staphylococcal/streptococcal toxin family.</text>
</comment>
<dbReference type="InterPro" id="IPR008992">
    <property type="entry name" value="Enterotoxin"/>
</dbReference>
<evidence type="ECO:0000256" key="2">
    <source>
        <dbReference type="ARBA" id="ARBA00022633"/>
    </source>
</evidence>
<evidence type="ECO:0000256" key="1">
    <source>
        <dbReference type="ARBA" id="ARBA00008401"/>
    </source>
</evidence>
<dbReference type="InterPro" id="IPR016091">
    <property type="entry name" value="SuperAg_toxin_C"/>
</dbReference>
<dbReference type="PRINTS" id="PR00279">
    <property type="entry name" value="BACTRLTOXIN"/>
</dbReference>
<dbReference type="GO" id="GO:0090729">
    <property type="term" value="F:toxin activity"/>
    <property type="evidence" value="ECO:0007669"/>
    <property type="project" value="InterPro"/>
</dbReference>
<reference evidence="7 10" key="1">
    <citation type="submission" date="2015-04" db="EMBL/GenBank/DDBJ databases">
        <authorList>
            <person name="Syromyatnikov M.Y."/>
            <person name="Popov V.N."/>
        </authorList>
    </citation>
    <scope>NUCLEOTIDE SEQUENCE [LARGE SCALE GENOMIC DNA]</scope>
    <source>
        <strain evidence="7 10">AH1</strain>
    </source>
</reference>
<keyword evidence="3" id="KW-0800">Toxin</keyword>
<dbReference type="Gene3D" id="3.10.20.120">
    <property type="match status" value="1"/>
</dbReference>
<feature type="disulfide bond" evidence="4">
    <location>
        <begin position="125"/>
        <end position="135"/>
    </location>
</feature>
<feature type="domain" description="Staphylococcal/Streptococcal toxin OB-fold" evidence="5">
    <location>
        <begin position="53"/>
        <end position="142"/>
    </location>
</feature>
<dbReference type="Proteomes" id="UP000434412">
    <property type="component" value="Unassembled WGS sequence"/>
</dbReference>
<evidence type="ECO:0000313" key="9">
    <source>
        <dbReference type="EMBL" id="MVL45121.1"/>
    </source>
</evidence>
<dbReference type="Pfam" id="PF01123">
    <property type="entry name" value="Stap_Strp_toxin"/>
    <property type="match status" value="1"/>
</dbReference>
<dbReference type="SUPFAM" id="SSF50203">
    <property type="entry name" value="Bacterial enterotoxins"/>
    <property type="match status" value="1"/>
</dbReference>
<dbReference type="InterPro" id="IPR006123">
    <property type="entry name" value="Toxin_b-grasp_Staph/Strep"/>
</dbReference>
<evidence type="ECO:0000256" key="3">
    <source>
        <dbReference type="ARBA" id="ARBA00022861"/>
    </source>
</evidence>
<reference evidence="11 12" key="2">
    <citation type="submission" date="2019-11" db="EMBL/GenBank/DDBJ databases">
        <title>Implementation of targeted gown and glove precautions to prevent Staphylococcus aureus acquisition in community-based nursing homes.</title>
        <authorList>
            <person name="Stine O.C."/>
        </authorList>
    </citation>
    <scope>NUCLEOTIDE SEQUENCE [LARGE SCALE GENOMIC DNA]</scope>
    <source>
        <strain evidence="9 12">S_2023.LVRQ.AN</strain>
        <strain evidence="8 11">S_4031.LGMP.AI</strain>
    </source>
</reference>
<keyword evidence="4" id="KW-1015">Disulfide bond</keyword>
<evidence type="ECO:0000259" key="6">
    <source>
        <dbReference type="Pfam" id="PF02876"/>
    </source>
</evidence>
<keyword evidence="3" id="KW-0260">Enterotoxin</keyword>
<dbReference type="PATRIC" id="fig|1280.3385.peg.2495"/>
<dbReference type="InterPro" id="IPR013307">
    <property type="entry name" value="Superantigen_bac"/>
</dbReference>
<dbReference type="Proteomes" id="UP000039437">
    <property type="component" value="Unassembled WGS sequence"/>
</dbReference>
<dbReference type="PRINTS" id="PR01898">
    <property type="entry name" value="SAGSUPRFAMLY"/>
</dbReference>
<name>A0A0U1MSV1_STAAU</name>
<evidence type="ECO:0000313" key="11">
    <source>
        <dbReference type="Proteomes" id="UP000433366"/>
    </source>
</evidence>
<evidence type="ECO:0000256" key="4">
    <source>
        <dbReference type="PIRSR" id="PIRSR613307-50"/>
    </source>
</evidence>
<evidence type="ECO:0000259" key="5">
    <source>
        <dbReference type="Pfam" id="PF01123"/>
    </source>
</evidence>
<feature type="domain" description="Staphylococcal/Streptococcal toxin beta-grasp" evidence="6">
    <location>
        <begin position="154"/>
        <end position="254"/>
    </location>
</feature>
<keyword evidence="2" id="KW-0766">Superantigen</keyword>
<accession>A0A0U1MSV1</accession>
<evidence type="ECO:0000313" key="7">
    <source>
        <dbReference type="EMBL" id="CRI18422.1"/>
    </source>
</evidence>
<proteinExistence type="inferred from homology"/>
<dbReference type="Gene3D" id="2.40.50.110">
    <property type="match status" value="1"/>
</dbReference>
<protein>
    <submittedName>
        <fullName evidence="7">Enterotoxin S</fullName>
    </submittedName>
    <submittedName>
        <fullName evidence="8">Staphylococcal enterotoxin type S</fullName>
    </submittedName>
</protein>
<dbReference type="AlphaFoldDB" id="A0A0U1MSV1"/>
<sequence>MNYSKITVTLIIILLCTFSFEFSFNRFVQADESRPKIESLNKKSELDSTALYNIKTSYSQDNIILDIKNKTNSTQLLSNDLIFDDITLKEWNKNSLKTEFNSSEIANHFKGKKVDIFGIYYGANCIGEVSKRTGCIYGGITLHEEEKIDQKNSIGVNVFKDGSQQKGFMITTDKKEPTIQELDLKTRKVIQNQYKIYNSETGNIQKGYMEFHSNSSSFYYDLFNFKGKYSVDFLKFYNDNKTINSSNLHIDVYLYSQ</sequence>
<dbReference type="EMBL" id="WPRH01000521">
    <property type="protein sequence ID" value="MVI56035.1"/>
    <property type="molecule type" value="Genomic_DNA"/>
</dbReference>
<dbReference type="Proteomes" id="UP000433366">
    <property type="component" value="Unassembled WGS sequence"/>
</dbReference>
<dbReference type="RefSeq" id="WP_031888058.1">
    <property type="nucleotide sequence ID" value="NZ_CP121204.1"/>
</dbReference>
<dbReference type="GO" id="GO:0005576">
    <property type="term" value="C:extracellular region"/>
    <property type="evidence" value="ECO:0007669"/>
    <property type="project" value="InterPro"/>
</dbReference>
<dbReference type="Pfam" id="PF02876">
    <property type="entry name" value="Stap_Strp_tox_C"/>
    <property type="match status" value="1"/>
</dbReference>
<dbReference type="SUPFAM" id="SSF54334">
    <property type="entry name" value="Superantigen toxins, C-terminal domain"/>
    <property type="match status" value="1"/>
</dbReference>
<dbReference type="InterPro" id="IPR006177">
    <property type="entry name" value="Toxin_bac"/>
</dbReference>
<dbReference type="EMBL" id="WPVZ01000387">
    <property type="protein sequence ID" value="MVL45121.1"/>
    <property type="molecule type" value="Genomic_DNA"/>
</dbReference>
<dbReference type="InterPro" id="IPR006173">
    <property type="entry name" value="Staph_tox_OB"/>
</dbReference>
<organism evidence="7 10">
    <name type="scientific">Staphylococcus aureus</name>
    <dbReference type="NCBI Taxonomy" id="1280"/>
    <lineage>
        <taxon>Bacteria</taxon>
        <taxon>Bacillati</taxon>
        <taxon>Bacillota</taxon>
        <taxon>Bacilli</taxon>
        <taxon>Bacillales</taxon>
        <taxon>Staphylococcaceae</taxon>
        <taxon>Staphylococcus</taxon>
    </lineage>
</organism>
<dbReference type="EMBL" id="CVOQ01000036">
    <property type="protein sequence ID" value="CRI18422.1"/>
    <property type="molecule type" value="Genomic_DNA"/>
</dbReference>
<evidence type="ECO:0000313" key="10">
    <source>
        <dbReference type="Proteomes" id="UP000039437"/>
    </source>
</evidence>
<gene>
    <name evidence="7" type="primary">ses</name>
    <name evidence="7" type="ORF">BN1321_410022</name>
    <name evidence="8" type="ORF">GO793_09245</name>
    <name evidence="9" type="ORF">GO941_06405</name>
</gene>
<evidence type="ECO:0000313" key="8">
    <source>
        <dbReference type="EMBL" id="MVI56035.1"/>
    </source>
</evidence>